<dbReference type="RefSeq" id="WP_183635189.1">
    <property type="nucleotide sequence ID" value="NZ_BAABLE010000005.1"/>
</dbReference>
<dbReference type="EMBL" id="JACIET010000002">
    <property type="protein sequence ID" value="MBB4013298.1"/>
    <property type="molecule type" value="Genomic_DNA"/>
</dbReference>
<comment type="caution">
    <text evidence="4">The sequence shown here is derived from an EMBL/GenBank/DDBJ whole genome shotgun (WGS) entry which is preliminary data.</text>
</comment>
<dbReference type="Proteomes" id="UP000561045">
    <property type="component" value="Unassembled WGS sequence"/>
</dbReference>
<dbReference type="CDD" id="cd01949">
    <property type="entry name" value="GGDEF"/>
    <property type="match status" value="1"/>
</dbReference>
<protein>
    <recommendedName>
        <fullName evidence="1">diguanylate cyclase</fullName>
        <ecNumber evidence="1">2.7.7.65</ecNumber>
    </recommendedName>
</protein>
<dbReference type="FunFam" id="3.30.70.270:FF:000001">
    <property type="entry name" value="Diguanylate cyclase domain protein"/>
    <property type="match status" value="1"/>
</dbReference>
<evidence type="ECO:0000313" key="5">
    <source>
        <dbReference type="Proteomes" id="UP000561045"/>
    </source>
</evidence>
<dbReference type="AlphaFoldDB" id="A0A840BP37"/>
<organism evidence="4 5">
    <name type="scientific">Niveibacterium umoris</name>
    <dbReference type="NCBI Taxonomy" id="1193620"/>
    <lineage>
        <taxon>Bacteria</taxon>
        <taxon>Pseudomonadati</taxon>
        <taxon>Pseudomonadota</taxon>
        <taxon>Betaproteobacteria</taxon>
        <taxon>Rhodocyclales</taxon>
        <taxon>Rhodocyclaceae</taxon>
        <taxon>Niveibacterium</taxon>
    </lineage>
</organism>
<dbReference type="GO" id="GO:0052621">
    <property type="term" value="F:diguanylate cyclase activity"/>
    <property type="evidence" value="ECO:0007669"/>
    <property type="project" value="UniProtKB-EC"/>
</dbReference>
<dbReference type="Gene3D" id="3.30.70.270">
    <property type="match status" value="1"/>
</dbReference>
<dbReference type="Gene3D" id="3.30.450.20">
    <property type="entry name" value="PAS domain"/>
    <property type="match status" value="1"/>
</dbReference>
<dbReference type="SUPFAM" id="SSF55073">
    <property type="entry name" value="Nucleotide cyclase"/>
    <property type="match status" value="1"/>
</dbReference>
<evidence type="ECO:0000256" key="1">
    <source>
        <dbReference type="ARBA" id="ARBA00012528"/>
    </source>
</evidence>
<dbReference type="InterPro" id="IPR013656">
    <property type="entry name" value="PAS_4"/>
</dbReference>
<dbReference type="InterPro" id="IPR050469">
    <property type="entry name" value="Diguanylate_Cyclase"/>
</dbReference>
<dbReference type="EC" id="2.7.7.65" evidence="1"/>
<keyword evidence="5" id="KW-1185">Reference proteome</keyword>
<dbReference type="NCBIfam" id="TIGR00254">
    <property type="entry name" value="GGDEF"/>
    <property type="match status" value="1"/>
</dbReference>
<dbReference type="InterPro" id="IPR029787">
    <property type="entry name" value="Nucleotide_cyclase"/>
</dbReference>
<dbReference type="InterPro" id="IPR000014">
    <property type="entry name" value="PAS"/>
</dbReference>
<proteinExistence type="predicted"/>
<accession>A0A840BP37</accession>
<dbReference type="InterPro" id="IPR035965">
    <property type="entry name" value="PAS-like_dom_sf"/>
</dbReference>
<dbReference type="NCBIfam" id="TIGR00229">
    <property type="entry name" value="sensory_box"/>
    <property type="match status" value="1"/>
</dbReference>
<dbReference type="Pfam" id="PF08448">
    <property type="entry name" value="PAS_4"/>
    <property type="match status" value="1"/>
</dbReference>
<dbReference type="PROSITE" id="PS50887">
    <property type="entry name" value="GGDEF"/>
    <property type="match status" value="1"/>
</dbReference>
<dbReference type="InterPro" id="IPR043128">
    <property type="entry name" value="Rev_trsase/Diguanyl_cyclase"/>
</dbReference>
<name>A0A840BP37_9RHOO</name>
<comment type="catalytic activity">
    <reaction evidence="2">
        <text>2 GTP = 3',3'-c-di-GMP + 2 diphosphate</text>
        <dbReference type="Rhea" id="RHEA:24898"/>
        <dbReference type="ChEBI" id="CHEBI:33019"/>
        <dbReference type="ChEBI" id="CHEBI:37565"/>
        <dbReference type="ChEBI" id="CHEBI:58805"/>
        <dbReference type="EC" id="2.7.7.65"/>
    </reaction>
</comment>
<evidence type="ECO:0000256" key="2">
    <source>
        <dbReference type="ARBA" id="ARBA00034247"/>
    </source>
</evidence>
<dbReference type="InterPro" id="IPR000160">
    <property type="entry name" value="GGDEF_dom"/>
</dbReference>
<evidence type="ECO:0000259" key="3">
    <source>
        <dbReference type="PROSITE" id="PS50887"/>
    </source>
</evidence>
<dbReference type="SUPFAM" id="SSF55785">
    <property type="entry name" value="PYP-like sensor domain (PAS domain)"/>
    <property type="match status" value="1"/>
</dbReference>
<feature type="domain" description="GGDEF" evidence="3">
    <location>
        <begin position="198"/>
        <end position="331"/>
    </location>
</feature>
<dbReference type="PANTHER" id="PTHR45138">
    <property type="entry name" value="REGULATORY COMPONENTS OF SENSORY TRANSDUCTION SYSTEM"/>
    <property type="match status" value="1"/>
</dbReference>
<sequence>MPRRFITVLRRRFPAFEQLWQRFPDNVFVIRCESDGRFVVEAINPTLAAVIGRPSEAVAGLPLGEVVPAEYLALVEGRYRACADSGEPMTYEESGGPAGAEPRIWQTLMVPAQGRSGKVDYILGISRDITALRKAEAYLRDANAALERRVAERTAELECANARLTELATRDGLTGLYNRRHLFELATREFRRVVRTGQPLAVLMLDLDHFKDINDRFGHAAGDQVLRALSHVFQTALRQTDLIGRYGGEEFLVLLPDTDAREAEHIADRLRESCATVEHRWNHQTFQCTLSIGIAHYDAERDDGLDTLLQRADHALLRAKAAGRNCLVIGG</sequence>
<dbReference type="SMART" id="SM00267">
    <property type="entry name" value="GGDEF"/>
    <property type="match status" value="1"/>
</dbReference>
<gene>
    <name evidence="4" type="ORF">GGR36_002644</name>
</gene>
<reference evidence="4 5" key="1">
    <citation type="submission" date="2020-08" db="EMBL/GenBank/DDBJ databases">
        <title>Genomic Encyclopedia of Type Strains, Phase IV (KMG-IV): sequencing the most valuable type-strain genomes for metagenomic binning, comparative biology and taxonomic classification.</title>
        <authorList>
            <person name="Goeker M."/>
        </authorList>
    </citation>
    <scope>NUCLEOTIDE SEQUENCE [LARGE SCALE GENOMIC DNA]</scope>
    <source>
        <strain evidence="4 5">DSM 106739</strain>
    </source>
</reference>
<dbReference type="PANTHER" id="PTHR45138:SF9">
    <property type="entry name" value="DIGUANYLATE CYCLASE DGCM-RELATED"/>
    <property type="match status" value="1"/>
</dbReference>
<dbReference type="Pfam" id="PF00990">
    <property type="entry name" value="GGDEF"/>
    <property type="match status" value="1"/>
</dbReference>
<evidence type="ECO:0000313" key="4">
    <source>
        <dbReference type="EMBL" id="MBB4013298.1"/>
    </source>
</evidence>